<dbReference type="GO" id="GO:0004497">
    <property type="term" value="F:monooxygenase activity"/>
    <property type="evidence" value="ECO:0007669"/>
    <property type="project" value="UniProtKB-KW"/>
</dbReference>
<dbReference type="Proteomes" id="UP000596661">
    <property type="component" value="Unassembled WGS sequence"/>
</dbReference>
<evidence type="ECO:0000256" key="7">
    <source>
        <dbReference type="ARBA" id="ARBA00023033"/>
    </source>
</evidence>
<protein>
    <recommendedName>
        <fullName evidence="10">Cytochrome P450</fullName>
    </recommendedName>
</protein>
<reference evidence="8" key="1">
    <citation type="submission" date="2021-03" db="UniProtKB">
        <authorList>
            <consortium name="EnsemblPlants"/>
        </authorList>
    </citation>
    <scope>IDENTIFICATION</scope>
</reference>
<dbReference type="SUPFAM" id="SSF48264">
    <property type="entry name" value="Cytochrome P450"/>
    <property type="match status" value="1"/>
</dbReference>
<evidence type="ECO:0000256" key="6">
    <source>
        <dbReference type="ARBA" id="ARBA00023004"/>
    </source>
</evidence>
<dbReference type="EMBL" id="UZAU01000828">
    <property type="status" value="NOT_ANNOTATED_CDS"/>
    <property type="molecule type" value="Genomic_DNA"/>
</dbReference>
<comment type="similarity">
    <text evidence="2">Belongs to the cytochrome P450 family.</text>
</comment>
<evidence type="ECO:0000256" key="2">
    <source>
        <dbReference type="ARBA" id="ARBA00010617"/>
    </source>
</evidence>
<evidence type="ECO:0000256" key="4">
    <source>
        <dbReference type="ARBA" id="ARBA00022723"/>
    </source>
</evidence>
<accession>A0A803QLM0</accession>
<dbReference type="InterPro" id="IPR036396">
    <property type="entry name" value="Cyt_P450_sf"/>
</dbReference>
<keyword evidence="4" id="KW-0479">Metal-binding</keyword>
<keyword evidence="5" id="KW-0560">Oxidoreductase</keyword>
<organism evidence="8 9">
    <name type="scientific">Cannabis sativa</name>
    <name type="common">Hemp</name>
    <name type="synonym">Marijuana</name>
    <dbReference type="NCBI Taxonomy" id="3483"/>
    <lineage>
        <taxon>Eukaryota</taxon>
        <taxon>Viridiplantae</taxon>
        <taxon>Streptophyta</taxon>
        <taxon>Embryophyta</taxon>
        <taxon>Tracheophyta</taxon>
        <taxon>Spermatophyta</taxon>
        <taxon>Magnoliopsida</taxon>
        <taxon>eudicotyledons</taxon>
        <taxon>Gunneridae</taxon>
        <taxon>Pentapetalae</taxon>
        <taxon>rosids</taxon>
        <taxon>fabids</taxon>
        <taxon>Rosales</taxon>
        <taxon>Cannabaceae</taxon>
        <taxon>Cannabis</taxon>
    </lineage>
</organism>
<sequence>MLPRLVCKFPCLHEYATHVLGQSGGTFEFKGPLFSGMDIIATSDPLNFQHITTTHFTNYPKGQASRDIFHDVLGDGIINSDFDLWKFQRRMFQLSTRQHTFNFHSFVAKSLHQNLLNHFLPFLHHATQTQIQDITTTFPLRRNIKNLIFIFRSV</sequence>
<evidence type="ECO:0000256" key="3">
    <source>
        <dbReference type="ARBA" id="ARBA00022617"/>
    </source>
</evidence>
<dbReference type="AlphaFoldDB" id="A0A803QLM0"/>
<proteinExistence type="inferred from homology"/>
<dbReference type="OMA" id="HEYATHV"/>
<evidence type="ECO:0008006" key="10">
    <source>
        <dbReference type="Google" id="ProtNLM"/>
    </source>
</evidence>
<name>A0A803QLM0_CANSA</name>
<dbReference type="GO" id="GO:0016705">
    <property type="term" value="F:oxidoreductase activity, acting on paired donors, with incorporation or reduction of molecular oxygen"/>
    <property type="evidence" value="ECO:0007669"/>
    <property type="project" value="InterPro"/>
</dbReference>
<keyword evidence="9" id="KW-1185">Reference proteome</keyword>
<keyword evidence="3" id="KW-0349">Heme</keyword>
<keyword evidence="6" id="KW-0408">Iron</keyword>
<dbReference type="EnsemblPlants" id="evm.model.10.2002">
    <property type="protein sequence ID" value="cds.evm.model.10.2002"/>
    <property type="gene ID" value="evm.TU.10.2002"/>
</dbReference>
<evidence type="ECO:0000313" key="9">
    <source>
        <dbReference type="Proteomes" id="UP000596661"/>
    </source>
</evidence>
<evidence type="ECO:0000256" key="1">
    <source>
        <dbReference type="ARBA" id="ARBA00001971"/>
    </source>
</evidence>
<dbReference type="GO" id="GO:0020037">
    <property type="term" value="F:heme binding"/>
    <property type="evidence" value="ECO:0007669"/>
    <property type="project" value="InterPro"/>
</dbReference>
<dbReference type="EMBL" id="UZAU01000827">
    <property type="status" value="NOT_ANNOTATED_CDS"/>
    <property type="molecule type" value="Genomic_DNA"/>
</dbReference>
<keyword evidence="7" id="KW-0503">Monooxygenase</keyword>
<evidence type="ECO:0000256" key="5">
    <source>
        <dbReference type="ARBA" id="ARBA00023002"/>
    </source>
</evidence>
<dbReference type="GO" id="GO:0005506">
    <property type="term" value="F:iron ion binding"/>
    <property type="evidence" value="ECO:0007669"/>
    <property type="project" value="InterPro"/>
</dbReference>
<dbReference type="Gene3D" id="1.10.630.10">
    <property type="entry name" value="Cytochrome P450"/>
    <property type="match status" value="1"/>
</dbReference>
<comment type="cofactor">
    <cofactor evidence="1">
        <name>heme</name>
        <dbReference type="ChEBI" id="CHEBI:30413"/>
    </cofactor>
</comment>
<dbReference type="Gramene" id="evm.model.10.2002">
    <property type="protein sequence ID" value="cds.evm.model.10.2002"/>
    <property type="gene ID" value="evm.TU.10.2002"/>
</dbReference>
<evidence type="ECO:0000313" key="8">
    <source>
        <dbReference type="EnsemblPlants" id="cds.evm.model.10.2002"/>
    </source>
</evidence>
<dbReference type="PANTHER" id="PTHR24296">
    <property type="entry name" value="CYTOCHROME P450"/>
    <property type="match status" value="1"/>
</dbReference>